<keyword evidence="3 10" id="KW-0812">Transmembrane</keyword>
<feature type="domain" description="ABC transporter" evidence="11">
    <location>
        <begin position="480"/>
        <end position="705"/>
    </location>
</feature>
<evidence type="ECO:0000259" key="12">
    <source>
        <dbReference type="PROSITE" id="PS50929"/>
    </source>
</evidence>
<dbReference type="GO" id="GO:0016887">
    <property type="term" value="F:ATP hydrolysis activity"/>
    <property type="evidence" value="ECO:0007669"/>
    <property type="project" value="InterPro"/>
</dbReference>
<dbReference type="GeneID" id="36396923"/>
<dbReference type="PROSITE" id="PS50893">
    <property type="entry name" value="ABC_TRANSPORTER_2"/>
    <property type="match status" value="1"/>
</dbReference>
<keyword evidence="2" id="KW-0813">Transport</keyword>
<feature type="transmembrane region" description="Helical" evidence="10">
    <location>
        <begin position="864"/>
        <end position="884"/>
    </location>
</feature>
<feature type="transmembrane region" description="Helical" evidence="10">
    <location>
        <begin position="797"/>
        <end position="821"/>
    </location>
</feature>
<dbReference type="InterPro" id="IPR011527">
    <property type="entry name" value="ABC1_TM_dom"/>
</dbReference>
<keyword evidence="14" id="KW-1185">Reference proteome</keyword>
<evidence type="ECO:0000256" key="5">
    <source>
        <dbReference type="ARBA" id="ARBA00022741"/>
    </source>
</evidence>
<dbReference type="InterPro" id="IPR036640">
    <property type="entry name" value="ABC1_TM_sf"/>
</dbReference>
<dbReference type="SMART" id="SM00382">
    <property type="entry name" value="AAA"/>
    <property type="match status" value="1"/>
</dbReference>
<dbReference type="RefSeq" id="XP_024581951.1">
    <property type="nucleotide sequence ID" value="XM_024716343.1"/>
</dbReference>
<dbReference type="InterPro" id="IPR003593">
    <property type="entry name" value="AAA+_ATPase"/>
</dbReference>
<dbReference type="OMA" id="LGHHFWL"/>
<name>A0A0P1AVQ7_PLAHL</name>
<evidence type="ECO:0000256" key="6">
    <source>
        <dbReference type="ARBA" id="ARBA00022840"/>
    </source>
</evidence>
<organism evidence="13 14">
    <name type="scientific">Plasmopara halstedii</name>
    <name type="common">Downy mildew of sunflower</name>
    <dbReference type="NCBI Taxonomy" id="4781"/>
    <lineage>
        <taxon>Eukaryota</taxon>
        <taxon>Sar</taxon>
        <taxon>Stramenopiles</taxon>
        <taxon>Oomycota</taxon>
        <taxon>Peronosporomycetes</taxon>
        <taxon>Peronosporales</taxon>
        <taxon>Peronosporaceae</taxon>
        <taxon>Plasmopara</taxon>
    </lineage>
</organism>
<feature type="domain" description="ABC transmembrane type-1" evidence="12">
    <location>
        <begin position="153"/>
        <end position="437"/>
    </location>
</feature>
<feature type="domain" description="ABC transmembrane type-1" evidence="12">
    <location>
        <begin position="810"/>
        <end position="1002"/>
    </location>
</feature>
<keyword evidence="4" id="KW-0677">Repeat</keyword>
<evidence type="ECO:0000313" key="13">
    <source>
        <dbReference type="EMBL" id="CEG45582.1"/>
    </source>
</evidence>
<evidence type="ECO:0000313" key="14">
    <source>
        <dbReference type="Proteomes" id="UP000054928"/>
    </source>
</evidence>
<dbReference type="InterPro" id="IPR003439">
    <property type="entry name" value="ABC_transporter-like_ATP-bd"/>
</dbReference>
<accession>A0A0P1AVQ7</accession>
<evidence type="ECO:0000256" key="2">
    <source>
        <dbReference type="ARBA" id="ARBA00022448"/>
    </source>
</evidence>
<dbReference type="InterPro" id="IPR050173">
    <property type="entry name" value="ABC_transporter_C-like"/>
</dbReference>
<dbReference type="Gene3D" id="1.20.1560.10">
    <property type="entry name" value="ABC transporter type 1, transmembrane domain"/>
    <property type="match status" value="2"/>
</dbReference>
<dbReference type="GO" id="GO:0140359">
    <property type="term" value="F:ABC-type transporter activity"/>
    <property type="evidence" value="ECO:0007669"/>
    <property type="project" value="InterPro"/>
</dbReference>
<evidence type="ECO:0000256" key="10">
    <source>
        <dbReference type="SAM" id="Phobius"/>
    </source>
</evidence>
<feature type="region of interest" description="Disordered" evidence="9">
    <location>
        <begin position="86"/>
        <end position="105"/>
    </location>
</feature>
<comment type="subcellular location">
    <subcellularLocation>
        <location evidence="1">Vacuole membrane</location>
        <topology evidence="1">Multi-pass membrane protein</topology>
    </subcellularLocation>
</comment>
<keyword evidence="8 10" id="KW-0472">Membrane</keyword>
<feature type="transmembrane region" description="Helical" evidence="10">
    <location>
        <begin position="376"/>
        <end position="398"/>
    </location>
</feature>
<dbReference type="OrthoDB" id="6500128at2759"/>
<feature type="compositionally biased region" description="Polar residues" evidence="9">
    <location>
        <begin position="86"/>
        <end position="95"/>
    </location>
</feature>
<keyword evidence="7 10" id="KW-1133">Transmembrane helix</keyword>
<dbReference type="Proteomes" id="UP000054928">
    <property type="component" value="Unassembled WGS sequence"/>
</dbReference>
<feature type="transmembrane region" description="Helical" evidence="10">
    <location>
        <begin position="1031"/>
        <end position="1054"/>
    </location>
</feature>
<dbReference type="STRING" id="4781.A0A0P1AVQ7"/>
<dbReference type="Gene3D" id="3.40.50.300">
    <property type="entry name" value="P-loop containing nucleotide triphosphate hydrolases"/>
    <property type="match status" value="2"/>
</dbReference>
<feature type="transmembrane region" description="Helical" evidence="10">
    <location>
        <begin position="294"/>
        <end position="313"/>
    </location>
</feature>
<dbReference type="SUPFAM" id="SSF52540">
    <property type="entry name" value="P-loop containing nucleoside triphosphate hydrolases"/>
    <property type="match status" value="2"/>
</dbReference>
<proteinExistence type="predicted"/>
<protein>
    <submittedName>
        <fullName evidence="13">Atp-binding cassette superfamily</fullName>
    </submittedName>
</protein>
<evidence type="ECO:0000256" key="8">
    <source>
        <dbReference type="ARBA" id="ARBA00023136"/>
    </source>
</evidence>
<reference evidence="14" key="1">
    <citation type="submission" date="2014-09" db="EMBL/GenBank/DDBJ databases">
        <authorList>
            <person name="Sharma Rahul"/>
            <person name="Thines Marco"/>
        </authorList>
    </citation>
    <scope>NUCLEOTIDE SEQUENCE [LARGE SCALE GENOMIC DNA]</scope>
</reference>
<dbReference type="PANTHER" id="PTHR24223">
    <property type="entry name" value="ATP-BINDING CASSETTE SUB-FAMILY C"/>
    <property type="match status" value="1"/>
</dbReference>
<dbReference type="GO" id="GO:0005524">
    <property type="term" value="F:ATP binding"/>
    <property type="evidence" value="ECO:0007669"/>
    <property type="project" value="UniProtKB-KW"/>
</dbReference>
<feature type="transmembrane region" description="Helical" evidence="10">
    <location>
        <begin position="946"/>
        <end position="966"/>
    </location>
</feature>
<dbReference type="EMBL" id="CCYD01001583">
    <property type="protein sequence ID" value="CEG45582.1"/>
    <property type="molecule type" value="Genomic_DNA"/>
</dbReference>
<sequence>MLPEAFHTRRGSASTTADSGVFGQKSILSTIPSTHAECQPLLTGAPAPQVFVHPVECASVTSRLLLQWVTPSIVLANRPLAQRSRSLPSYQSQIHQRQRRGQEFSKRGLEQGDVWELPSHNCAEHDANVLQCAWISSGSLLLACSKVHGVKFLWLGVLYGLEQVFNLVEPYVLFRSVLLLQEQEEEIGNEIKSRRDFLLWISTLLSCRFLRSLLSVYVRAELQTLMLRLTAALQSLVLQKALRLSNSILREADALYVADVKQFLKGAACLHEVWASLLLLALLLILIAQFLGDAAFGATFGAMIVTLASSQVLKSLQLRSKERVRKMRKNRQSSANEMVLAMAAVKLHAWEFAANARVSASRMREVAALWRFHSRIAIEAAFYYTTPIFVATTALAIGSQTSTHLLNPTSAFFVMTLMLLIRTPLRSLPEALLGARAAWLSLSNLSHFMGQEEMNPYAVARRDSLPLVAKYDAQEVVVAVKNATLGWTTSGPVIFQHLNVTMGAGELLVVHGRPGSGKSSFLSALLGEMQLRDGNNGQIYVGGSVAFCPQQPWLQQKLSVRDNILFGLPLDHCKYQHVLDACDLVNVLKLLPAGDHTLVEKWKATTGQQALISLARACYSDADIYLLDDPLAHVRPRSVARNFFSRCVLGLLRNKTRIIVTSNIDFVDSDFVNNIVRLEDGGRLVRTRDVYEASWREKQQGVEESDIERTVFAEKNWEHGDEISCPSELSYTPAEDSPDIEQLSMENIVNTSRISLIERPLREYLSCESTAEAEWCKWKWPFKSIYVYAQLIGGIRLASVLIFLFMLWRALLLIGKVWVVYWIQSSNQKDLGIILISLSVGAGLLTLSYALGVAWIAMLGSRRAFSSLVSAFLQAPLVFFDIYGAGSGRARSKRISQNKRRELERVFTNEDLSVLDTRLPLAVNAISAIGASILLAFLTITVVTRYFIVLLIPIFYMYLQAAGLYLRPARDVLHLERRARQAARMYALEMLAGARVVRAYGLAHVHRVLGHHFWLLDIAARDAHLGLHIDLWLMLRVQLCGTIMVGFVAALSFLSLQHRQNAGLFTLALYEALAVNNGALEALVRAWAWLSPILPVAARVQAAVRGAEVIVESATNSIATARREFPLLTPSEVYPSLAWPTKGDLRFDAVTFRDPAAAIVDELTDMFELGDGGAPPLALKSVSFRVQSGEKVAILESSIASPVSSVGRALLRLHELTAGRIVVDGVDVATLGLSTLRSRIACVSAAPPNAALYDGSVRSQLNPNRADIADKHLWSALRAVRLENDVISLDDPFPGVSALARNPSKRLLLSLARALLSESSVVVLAIAPVLMTTPVDNYQMQPELHFAPNDATFEIMQQVVNEELCDATVLLLIPSVKDFSRHNQNLRRILMNVVDRTLVVVNGEMAEIGAITDIPAFISYADQSSTYSEAPIISYADQSSTYSEAPSRLELSDLEQFSEHKSLLALPDLQEHYVDEGESSASGEFVMVTSAADLETDRFVENVEIKFQVCL</sequence>
<keyword evidence="5" id="KW-0547">Nucleotide-binding</keyword>
<feature type="transmembrane region" description="Helical" evidence="10">
    <location>
        <begin position="263"/>
        <end position="288"/>
    </location>
</feature>
<evidence type="ECO:0000256" key="7">
    <source>
        <dbReference type="ARBA" id="ARBA00022989"/>
    </source>
</evidence>
<dbReference type="GO" id="GO:0005774">
    <property type="term" value="C:vacuolar membrane"/>
    <property type="evidence" value="ECO:0007669"/>
    <property type="project" value="UniProtKB-SubCell"/>
</dbReference>
<evidence type="ECO:0000256" key="1">
    <source>
        <dbReference type="ARBA" id="ARBA00004128"/>
    </source>
</evidence>
<dbReference type="PROSITE" id="PS50929">
    <property type="entry name" value="ABC_TM1F"/>
    <property type="match status" value="2"/>
</dbReference>
<dbReference type="SUPFAM" id="SSF90123">
    <property type="entry name" value="ABC transporter transmembrane region"/>
    <property type="match status" value="2"/>
</dbReference>
<feature type="transmembrane region" description="Helical" evidence="10">
    <location>
        <begin position="921"/>
        <end position="940"/>
    </location>
</feature>
<keyword evidence="6 13" id="KW-0067">ATP-binding</keyword>
<feature type="transmembrane region" description="Helical" evidence="10">
    <location>
        <begin position="833"/>
        <end position="858"/>
    </location>
</feature>
<dbReference type="Pfam" id="PF00005">
    <property type="entry name" value="ABC_tran"/>
    <property type="match status" value="1"/>
</dbReference>
<evidence type="ECO:0000256" key="9">
    <source>
        <dbReference type="SAM" id="MobiDB-lite"/>
    </source>
</evidence>
<evidence type="ECO:0000259" key="11">
    <source>
        <dbReference type="PROSITE" id="PS50893"/>
    </source>
</evidence>
<dbReference type="PANTHER" id="PTHR24223:SF443">
    <property type="entry name" value="MULTIDRUG-RESISTANCE LIKE PROTEIN 1, ISOFORM I"/>
    <property type="match status" value="1"/>
</dbReference>
<evidence type="ECO:0000256" key="3">
    <source>
        <dbReference type="ARBA" id="ARBA00022692"/>
    </source>
</evidence>
<dbReference type="InterPro" id="IPR027417">
    <property type="entry name" value="P-loop_NTPase"/>
</dbReference>
<evidence type="ECO:0000256" key="4">
    <source>
        <dbReference type="ARBA" id="ARBA00022737"/>
    </source>
</evidence>